<accession>A0A926DBC0</accession>
<gene>
    <name evidence="3" type="ORF">IAG03_11965</name>
</gene>
<dbReference type="PANTHER" id="PTHR11644">
    <property type="entry name" value="CYTIDINE DEAMINASE"/>
    <property type="match status" value="1"/>
</dbReference>
<dbReference type="PANTHER" id="PTHR11644:SF2">
    <property type="entry name" value="CYTIDINE DEAMINASE"/>
    <property type="match status" value="1"/>
</dbReference>
<name>A0A926DBC0_9FIRM</name>
<sequence>MDIWKKLYLMAKEEYHPESVSPFIEAHHVVCALESENSEIYTGFCIESCSGVLDLCAERVAALKMYLLSGQTKVKRLIAFRDRAPYGGGSGMPCGACREFFYQLNAANADLEIMVDYAARETITLRELLPKWWGEERAAAAQND</sequence>
<dbReference type="InterPro" id="IPR016193">
    <property type="entry name" value="Cytidine_deaminase-like"/>
</dbReference>
<dbReference type="EMBL" id="JACRSN010000021">
    <property type="protein sequence ID" value="MBC8534686.1"/>
    <property type="molecule type" value="Genomic_DNA"/>
</dbReference>
<dbReference type="InterPro" id="IPR050202">
    <property type="entry name" value="Cyt/Deoxycyt_deaminase"/>
</dbReference>
<evidence type="ECO:0000256" key="1">
    <source>
        <dbReference type="ARBA" id="ARBA00006576"/>
    </source>
</evidence>
<dbReference type="GO" id="GO:0004126">
    <property type="term" value="F:cytidine deaminase activity"/>
    <property type="evidence" value="ECO:0007669"/>
    <property type="project" value="TreeGrafter"/>
</dbReference>
<dbReference type="Gene3D" id="3.40.140.10">
    <property type="entry name" value="Cytidine Deaminase, domain 2"/>
    <property type="match status" value="1"/>
</dbReference>
<evidence type="ECO:0000313" key="4">
    <source>
        <dbReference type="Proteomes" id="UP000651482"/>
    </source>
</evidence>
<feature type="domain" description="CMP/dCMP-type deaminase" evidence="2">
    <location>
        <begin position="1"/>
        <end position="136"/>
    </location>
</feature>
<proteinExistence type="inferred from homology"/>
<dbReference type="Proteomes" id="UP000651482">
    <property type="component" value="Unassembled WGS sequence"/>
</dbReference>
<dbReference type="CDD" id="cd01283">
    <property type="entry name" value="cytidine_deaminase"/>
    <property type="match status" value="1"/>
</dbReference>
<dbReference type="GO" id="GO:0072527">
    <property type="term" value="P:pyrimidine-containing compound metabolic process"/>
    <property type="evidence" value="ECO:0007669"/>
    <property type="project" value="UniProtKB-ARBA"/>
</dbReference>
<dbReference type="SUPFAM" id="SSF53927">
    <property type="entry name" value="Cytidine deaminase-like"/>
    <property type="match status" value="1"/>
</dbReference>
<dbReference type="GO" id="GO:0008270">
    <property type="term" value="F:zinc ion binding"/>
    <property type="evidence" value="ECO:0007669"/>
    <property type="project" value="TreeGrafter"/>
</dbReference>
<evidence type="ECO:0000259" key="2">
    <source>
        <dbReference type="PROSITE" id="PS51747"/>
    </source>
</evidence>
<reference evidence="3" key="1">
    <citation type="submission" date="2020-08" db="EMBL/GenBank/DDBJ databases">
        <title>Genome public.</title>
        <authorList>
            <person name="Liu C."/>
            <person name="Sun Q."/>
        </authorList>
    </citation>
    <scope>NUCLEOTIDE SEQUENCE</scope>
    <source>
        <strain evidence="3">NSJ-40</strain>
    </source>
</reference>
<dbReference type="InterPro" id="IPR002125">
    <property type="entry name" value="CMP_dCMP_dom"/>
</dbReference>
<keyword evidence="4" id="KW-1185">Reference proteome</keyword>
<dbReference type="AlphaFoldDB" id="A0A926DBC0"/>
<comment type="caution">
    <text evidence="3">The sequence shown here is derived from an EMBL/GenBank/DDBJ whole genome shotgun (WGS) entry which is preliminary data.</text>
</comment>
<dbReference type="GO" id="GO:0005829">
    <property type="term" value="C:cytosol"/>
    <property type="evidence" value="ECO:0007669"/>
    <property type="project" value="TreeGrafter"/>
</dbReference>
<comment type="similarity">
    <text evidence="1">Belongs to the cytidine and deoxycytidylate deaminase family.</text>
</comment>
<protein>
    <submittedName>
        <fullName evidence="3">Cytidine deaminase</fullName>
    </submittedName>
</protein>
<dbReference type="PROSITE" id="PS51747">
    <property type="entry name" value="CYT_DCMP_DEAMINASES_2"/>
    <property type="match status" value="1"/>
</dbReference>
<dbReference type="GO" id="GO:0055086">
    <property type="term" value="P:nucleobase-containing small molecule metabolic process"/>
    <property type="evidence" value="ECO:0007669"/>
    <property type="project" value="UniProtKB-ARBA"/>
</dbReference>
<organism evidence="3 4">
    <name type="scientific">Yeguia hominis</name>
    <dbReference type="NCBI Taxonomy" id="2763662"/>
    <lineage>
        <taxon>Bacteria</taxon>
        <taxon>Bacillati</taxon>
        <taxon>Bacillota</taxon>
        <taxon>Clostridia</taxon>
        <taxon>Eubacteriales</taxon>
        <taxon>Yeguiaceae</taxon>
        <taxon>Yeguia</taxon>
    </lineage>
</organism>
<evidence type="ECO:0000313" key="3">
    <source>
        <dbReference type="EMBL" id="MBC8534686.1"/>
    </source>
</evidence>
<dbReference type="RefSeq" id="WP_249320271.1">
    <property type="nucleotide sequence ID" value="NZ_JACRSN010000021.1"/>
</dbReference>